<dbReference type="Pfam" id="PF00855">
    <property type="entry name" value="PWWP"/>
    <property type="match status" value="1"/>
</dbReference>
<feature type="domain" description="MYND-type" evidence="18">
    <location>
        <begin position="1494"/>
        <end position="1528"/>
    </location>
</feature>
<dbReference type="PROSITE" id="PS50014">
    <property type="entry name" value="BROMODOMAIN_2"/>
    <property type="match status" value="1"/>
</dbReference>
<keyword evidence="9 12" id="KW-0103">Bromodomain</keyword>
<feature type="compositionally biased region" description="Polar residues" evidence="14">
    <location>
        <begin position="709"/>
        <end position="721"/>
    </location>
</feature>
<dbReference type="CTD" id="23613"/>
<dbReference type="PROSITE" id="PS50812">
    <property type="entry name" value="PWWP"/>
    <property type="match status" value="1"/>
</dbReference>
<dbReference type="FunCoup" id="A0A0P8XDG9">
    <property type="interactions" value="2670"/>
</dbReference>
<dbReference type="InterPro" id="IPR044075">
    <property type="entry name" value="PRKCBP1_PHD"/>
</dbReference>
<dbReference type="EMBL" id="CH902623">
    <property type="protein sequence ID" value="KPU72817.1"/>
    <property type="molecule type" value="Genomic_DNA"/>
</dbReference>
<evidence type="ECO:0000256" key="11">
    <source>
        <dbReference type="ARBA" id="ARBA00023242"/>
    </source>
</evidence>
<evidence type="ECO:0000313" key="19">
    <source>
        <dbReference type="EMBL" id="KPU72817.1"/>
    </source>
</evidence>
<feature type="domain" description="PHD-type" evidence="16">
    <location>
        <begin position="376"/>
        <end position="422"/>
    </location>
</feature>
<dbReference type="InterPro" id="IPR056987">
    <property type="entry name" value="ZMYND8_CC"/>
</dbReference>
<evidence type="ECO:0000256" key="10">
    <source>
        <dbReference type="ARBA" id="ARBA00023163"/>
    </source>
</evidence>
<dbReference type="GO" id="GO:0003714">
    <property type="term" value="F:transcription corepressor activity"/>
    <property type="evidence" value="ECO:0007669"/>
    <property type="project" value="TreeGrafter"/>
</dbReference>
<dbReference type="SUPFAM" id="SSF57903">
    <property type="entry name" value="FYVE/PHD zinc finger"/>
    <property type="match status" value="1"/>
</dbReference>
<feature type="compositionally biased region" description="Polar residues" evidence="14">
    <location>
        <begin position="1270"/>
        <end position="1290"/>
    </location>
</feature>
<dbReference type="InterPro" id="IPR011011">
    <property type="entry name" value="Znf_FYVE_PHD"/>
</dbReference>
<dbReference type="Gene3D" id="1.20.920.10">
    <property type="entry name" value="Bromodomain-like"/>
    <property type="match status" value="1"/>
</dbReference>
<feature type="compositionally biased region" description="Low complexity" evidence="14">
    <location>
        <begin position="1156"/>
        <end position="1171"/>
    </location>
</feature>
<evidence type="ECO:0000256" key="7">
    <source>
        <dbReference type="ARBA" id="ARBA00022853"/>
    </source>
</evidence>
<dbReference type="STRING" id="7217.A0A0P8XDG9"/>
<dbReference type="PANTHER" id="PTHR46453">
    <property type="entry name" value="PROTEIN KINASE C-BINDING PROTEIN 1"/>
    <property type="match status" value="1"/>
</dbReference>
<gene>
    <name evidence="19" type="primary">Dana\GF22978</name>
    <name evidence="19" type="synonym">dana_GLEANR_7514</name>
    <name evidence="19" type="ORF">GF22978</name>
</gene>
<keyword evidence="3" id="KW-0158">Chromosome</keyword>
<dbReference type="Pfam" id="PF24324">
    <property type="entry name" value="MYND_ZMYND11_ZMYD8"/>
    <property type="match status" value="1"/>
</dbReference>
<dbReference type="PANTHER" id="PTHR46453:SF5">
    <property type="entry name" value="PROTEIN KINASE C-BINDING PROTEIN 1 ISOFORM X1"/>
    <property type="match status" value="1"/>
</dbReference>
<feature type="region of interest" description="Disordered" evidence="14">
    <location>
        <begin position="1695"/>
        <end position="1755"/>
    </location>
</feature>
<dbReference type="OrthoDB" id="298344at2759"/>
<feature type="compositionally biased region" description="Polar residues" evidence="14">
    <location>
        <begin position="1145"/>
        <end position="1155"/>
    </location>
</feature>
<feature type="compositionally biased region" description="Polar residues" evidence="14">
    <location>
        <begin position="174"/>
        <end position="183"/>
    </location>
</feature>
<dbReference type="InterPro" id="IPR002893">
    <property type="entry name" value="Znf_MYND"/>
</dbReference>
<dbReference type="GO" id="GO:0005634">
    <property type="term" value="C:nucleus"/>
    <property type="evidence" value="ECO:0007669"/>
    <property type="project" value="UniProtKB-SubCell"/>
</dbReference>
<dbReference type="InterPro" id="IPR036427">
    <property type="entry name" value="Bromodomain-like_sf"/>
</dbReference>
<organism evidence="19 20">
    <name type="scientific">Drosophila ananassae</name>
    <name type="common">Fruit fly</name>
    <dbReference type="NCBI Taxonomy" id="7217"/>
    <lineage>
        <taxon>Eukaryota</taxon>
        <taxon>Metazoa</taxon>
        <taxon>Ecdysozoa</taxon>
        <taxon>Arthropoda</taxon>
        <taxon>Hexapoda</taxon>
        <taxon>Insecta</taxon>
        <taxon>Pterygota</taxon>
        <taxon>Neoptera</taxon>
        <taxon>Endopterygota</taxon>
        <taxon>Diptera</taxon>
        <taxon>Brachycera</taxon>
        <taxon>Muscomorpha</taxon>
        <taxon>Ephydroidea</taxon>
        <taxon>Drosophilidae</taxon>
        <taxon>Drosophila</taxon>
        <taxon>Sophophora</taxon>
    </lineage>
</organism>
<dbReference type="SUPFAM" id="SSF63748">
    <property type="entry name" value="Tudor/PWWP/MBT"/>
    <property type="match status" value="1"/>
</dbReference>
<evidence type="ECO:0000256" key="8">
    <source>
        <dbReference type="ARBA" id="ARBA00023015"/>
    </source>
</evidence>
<dbReference type="PROSITE" id="PS50016">
    <property type="entry name" value="ZF_PHD_2"/>
    <property type="match status" value="1"/>
</dbReference>
<evidence type="ECO:0000313" key="20">
    <source>
        <dbReference type="Proteomes" id="UP000007801"/>
    </source>
</evidence>
<dbReference type="InterPro" id="IPR057053">
    <property type="entry name" value="MYND_ZMYND11_ZMYD8"/>
</dbReference>
<feature type="region of interest" description="Disordered" evidence="14">
    <location>
        <begin position="873"/>
        <end position="965"/>
    </location>
</feature>
<keyword evidence="20" id="KW-1185">Reference proteome</keyword>
<feature type="region of interest" description="Disordered" evidence="14">
    <location>
        <begin position="981"/>
        <end position="1234"/>
    </location>
</feature>
<dbReference type="GO" id="GO:0140006">
    <property type="term" value="F:histone H3 reader activity"/>
    <property type="evidence" value="ECO:0007669"/>
    <property type="project" value="UniProtKB-ARBA"/>
</dbReference>
<keyword evidence="5 13" id="KW-0863">Zinc-finger</keyword>
<feature type="domain" description="PWWP" evidence="17">
    <location>
        <begin position="561"/>
        <end position="612"/>
    </location>
</feature>
<dbReference type="Gene3D" id="3.30.40.10">
    <property type="entry name" value="Zinc/RING finger domain, C3HC4 (zinc finger)"/>
    <property type="match status" value="1"/>
</dbReference>
<reference evidence="19 20" key="1">
    <citation type="journal article" date="2007" name="Nature">
        <title>Evolution of genes and genomes on the Drosophila phylogeny.</title>
        <authorList>
            <consortium name="Drosophila 12 Genomes Consortium"/>
            <person name="Clark A.G."/>
            <person name="Eisen M.B."/>
            <person name="Smith D.R."/>
            <person name="Bergman C.M."/>
            <person name="Oliver B."/>
            <person name="Markow T.A."/>
            <person name="Kaufman T.C."/>
            <person name="Kellis M."/>
            <person name="Gelbart W."/>
            <person name="Iyer V.N."/>
            <person name="Pollard D.A."/>
            <person name="Sackton T.B."/>
            <person name="Larracuente A.M."/>
            <person name="Singh N.D."/>
            <person name="Abad J.P."/>
            <person name="Abt D.N."/>
            <person name="Adryan B."/>
            <person name="Aguade M."/>
            <person name="Akashi H."/>
            <person name="Anderson W.W."/>
            <person name="Aquadro C.F."/>
            <person name="Ardell D.H."/>
            <person name="Arguello R."/>
            <person name="Artieri C.G."/>
            <person name="Barbash D.A."/>
            <person name="Barker D."/>
            <person name="Barsanti P."/>
            <person name="Batterham P."/>
            <person name="Batzoglou S."/>
            <person name="Begun D."/>
            <person name="Bhutkar A."/>
            <person name="Blanco E."/>
            <person name="Bosak S.A."/>
            <person name="Bradley R.K."/>
            <person name="Brand A.D."/>
            <person name="Brent M.R."/>
            <person name="Brooks A.N."/>
            <person name="Brown R.H."/>
            <person name="Butlin R.K."/>
            <person name="Caggese C."/>
            <person name="Calvi B.R."/>
            <person name="Bernardo de Carvalho A."/>
            <person name="Caspi A."/>
            <person name="Castrezana S."/>
            <person name="Celniker S.E."/>
            <person name="Chang J.L."/>
            <person name="Chapple C."/>
            <person name="Chatterji S."/>
            <person name="Chinwalla A."/>
            <person name="Civetta A."/>
            <person name="Clifton S.W."/>
            <person name="Comeron J.M."/>
            <person name="Costello J.C."/>
            <person name="Coyne J.A."/>
            <person name="Daub J."/>
            <person name="David R.G."/>
            <person name="Delcher A.L."/>
            <person name="Delehaunty K."/>
            <person name="Do C.B."/>
            <person name="Ebling H."/>
            <person name="Edwards K."/>
            <person name="Eickbush T."/>
            <person name="Evans J.D."/>
            <person name="Filipski A."/>
            <person name="Findeiss S."/>
            <person name="Freyhult E."/>
            <person name="Fulton L."/>
            <person name="Fulton R."/>
            <person name="Garcia A.C."/>
            <person name="Gardiner A."/>
            <person name="Garfield D.A."/>
            <person name="Garvin B.E."/>
            <person name="Gibson G."/>
            <person name="Gilbert D."/>
            <person name="Gnerre S."/>
            <person name="Godfrey J."/>
            <person name="Good R."/>
            <person name="Gotea V."/>
            <person name="Gravely B."/>
            <person name="Greenberg A.J."/>
            <person name="Griffiths-Jones S."/>
            <person name="Gross S."/>
            <person name="Guigo R."/>
            <person name="Gustafson E.A."/>
            <person name="Haerty W."/>
            <person name="Hahn M.W."/>
            <person name="Halligan D.L."/>
            <person name="Halpern A.L."/>
            <person name="Halter G.M."/>
            <person name="Han M.V."/>
            <person name="Heger A."/>
            <person name="Hillier L."/>
            <person name="Hinrichs A.S."/>
            <person name="Holmes I."/>
            <person name="Hoskins R.A."/>
            <person name="Hubisz M.J."/>
            <person name="Hultmark D."/>
            <person name="Huntley M.A."/>
            <person name="Jaffe D.B."/>
            <person name="Jagadeeshan S."/>
            <person name="Jeck W.R."/>
            <person name="Johnson J."/>
            <person name="Jones C.D."/>
            <person name="Jordan W.C."/>
            <person name="Karpen G.H."/>
            <person name="Kataoka E."/>
            <person name="Keightley P.D."/>
            <person name="Kheradpour P."/>
            <person name="Kirkness E.F."/>
            <person name="Koerich L.B."/>
            <person name="Kristiansen K."/>
            <person name="Kudrna D."/>
            <person name="Kulathinal R.J."/>
            <person name="Kumar S."/>
            <person name="Kwok R."/>
            <person name="Lander E."/>
            <person name="Langley C.H."/>
            <person name="Lapoint R."/>
            <person name="Lazzaro B.P."/>
            <person name="Lee S.J."/>
            <person name="Levesque L."/>
            <person name="Li R."/>
            <person name="Lin C.F."/>
            <person name="Lin M.F."/>
            <person name="Lindblad-Toh K."/>
            <person name="Llopart A."/>
            <person name="Long M."/>
            <person name="Low L."/>
            <person name="Lozovsky E."/>
            <person name="Lu J."/>
            <person name="Luo M."/>
            <person name="Machado C.A."/>
            <person name="Makalowski W."/>
            <person name="Marzo M."/>
            <person name="Matsuda M."/>
            <person name="Matzkin L."/>
            <person name="McAllister B."/>
            <person name="McBride C.S."/>
            <person name="McKernan B."/>
            <person name="McKernan K."/>
            <person name="Mendez-Lago M."/>
            <person name="Minx P."/>
            <person name="Mollenhauer M.U."/>
            <person name="Montooth K."/>
            <person name="Mount S.M."/>
            <person name="Mu X."/>
            <person name="Myers E."/>
            <person name="Negre B."/>
            <person name="Newfeld S."/>
            <person name="Nielsen R."/>
            <person name="Noor M.A."/>
            <person name="O'Grady P."/>
            <person name="Pachter L."/>
            <person name="Papaceit M."/>
            <person name="Parisi M.J."/>
            <person name="Parisi M."/>
            <person name="Parts L."/>
            <person name="Pedersen J.S."/>
            <person name="Pesole G."/>
            <person name="Phillippy A.M."/>
            <person name="Ponting C.P."/>
            <person name="Pop M."/>
            <person name="Porcelli D."/>
            <person name="Powell J.R."/>
            <person name="Prohaska S."/>
            <person name="Pruitt K."/>
            <person name="Puig M."/>
            <person name="Quesneville H."/>
            <person name="Ram K.R."/>
            <person name="Rand D."/>
            <person name="Rasmussen M.D."/>
            <person name="Reed L.K."/>
            <person name="Reenan R."/>
            <person name="Reily A."/>
            <person name="Remington K.A."/>
            <person name="Rieger T.T."/>
            <person name="Ritchie M.G."/>
            <person name="Robin C."/>
            <person name="Rogers Y.H."/>
            <person name="Rohde C."/>
            <person name="Rozas J."/>
            <person name="Rubenfield M.J."/>
            <person name="Ruiz A."/>
            <person name="Russo S."/>
            <person name="Salzberg S.L."/>
            <person name="Sanchez-Gracia A."/>
            <person name="Saranga D.J."/>
            <person name="Sato H."/>
            <person name="Schaeffer S.W."/>
            <person name="Schatz M.C."/>
            <person name="Schlenke T."/>
            <person name="Schwartz R."/>
            <person name="Segarra C."/>
            <person name="Singh R.S."/>
            <person name="Sirot L."/>
            <person name="Sirota M."/>
            <person name="Sisneros N.B."/>
            <person name="Smith C.D."/>
            <person name="Smith T.F."/>
            <person name="Spieth J."/>
            <person name="Stage D.E."/>
            <person name="Stark A."/>
            <person name="Stephan W."/>
            <person name="Strausberg R.L."/>
            <person name="Strempel S."/>
            <person name="Sturgill D."/>
            <person name="Sutton G."/>
            <person name="Sutton G.G."/>
            <person name="Tao W."/>
            <person name="Teichmann S."/>
            <person name="Tobari Y.N."/>
            <person name="Tomimura Y."/>
            <person name="Tsolas J.M."/>
            <person name="Valente V.L."/>
            <person name="Venter E."/>
            <person name="Venter J.C."/>
            <person name="Vicario S."/>
            <person name="Vieira F.G."/>
            <person name="Vilella A.J."/>
            <person name="Villasante A."/>
            <person name="Walenz B."/>
            <person name="Wang J."/>
            <person name="Wasserman M."/>
            <person name="Watts T."/>
            <person name="Wilson D."/>
            <person name="Wilson R.K."/>
            <person name="Wing R.A."/>
            <person name="Wolfner M.F."/>
            <person name="Wong A."/>
            <person name="Wong G.K."/>
            <person name="Wu C.I."/>
            <person name="Wu G."/>
            <person name="Yamamoto D."/>
            <person name="Yang H.P."/>
            <person name="Yang S.P."/>
            <person name="Yorke J.A."/>
            <person name="Yoshida K."/>
            <person name="Zdobnov E."/>
            <person name="Zhang P."/>
            <person name="Zhang Y."/>
            <person name="Zimin A.V."/>
            <person name="Baldwin J."/>
            <person name="Abdouelleil A."/>
            <person name="Abdulkadir J."/>
            <person name="Abebe A."/>
            <person name="Abera B."/>
            <person name="Abreu J."/>
            <person name="Acer S.C."/>
            <person name="Aftuck L."/>
            <person name="Alexander A."/>
            <person name="An P."/>
            <person name="Anderson E."/>
            <person name="Anderson S."/>
            <person name="Arachi H."/>
            <person name="Azer M."/>
            <person name="Bachantsang P."/>
            <person name="Barry A."/>
            <person name="Bayul T."/>
            <person name="Berlin A."/>
            <person name="Bessette D."/>
            <person name="Bloom T."/>
            <person name="Blye J."/>
            <person name="Boguslavskiy L."/>
            <person name="Bonnet C."/>
            <person name="Boukhgalter B."/>
            <person name="Bourzgui I."/>
            <person name="Brown A."/>
            <person name="Cahill P."/>
            <person name="Channer S."/>
            <person name="Cheshatsang Y."/>
            <person name="Chuda L."/>
            <person name="Citroen M."/>
            <person name="Collymore A."/>
            <person name="Cooke P."/>
            <person name="Costello M."/>
            <person name="D'Aco K."/>
            <person name="Daza R."/>
            <person name="De Haan G."/>
            <person name="DeGray S."/>
            <person name="DeMaso C."/>
            <person name="Dhargay N."/>
            <person name="Dooley K."/>
            <person name="Dooley E."/>
            <person name="Doricent M."/>
            <person name="Dorje P."/>
            <person name="Dorjee K."/>
            <person name="Dupes A."/>
            <person name="Elong R."/>
            <person name="Falk J."/>
            <person name="Farina A."/>
            <person name="Faro S."/>
            <person name="Ferguson D."/>
            <person name="Fisher S."/>
            <person name="Foley C.D."/>
            <person name="Franke A."/>
            <person name="Friedrich D."/>
            <person name="Gadbois L."/>
            <person name="Gearin G."/>
            <person name="Gearin C.R."/>
            <person name="Giannoukos G."/>
            <person name="Goode T."/>
            <person name="Graham J."/>
            <person name="Grandbois E."/>
            <person name="Grewal S."/>
            <person name="Gyaltsen K."/>
            <person name="Hafez N."/>
            <person name="Hagos B."/>
            <person name="Hall J."/>
            <person name="Henson C."/>
            <person name="Hollinger A."/>
            <person name="Honan T."/>
            <person name="Huard M.D."/>
            <person name="Hughes L."/>
            <person name="Hurhula B."/>
            <person name="Husby M.E."/>
            <person name="Kamat A."/>
            <person name="Kanga B."/>
            <person name="Kashin S."/>
            <person name="Khazanovich D."/>
            <person name="Kisner P."/>
            <person name="Lance K."/>
            <person name="Lara M."/>
            <person name="Lee W."/>
            <person name="Lennon N."/>
            <person name="Letendre F."/>
            <person name="LeVine R."/>
            <person name="Lipovsky A."/>
            <person name="Liu X."/>
            <person name="Liu J."/>
            <person name="Liu S."/>
            <person name="Lokyitsang T."/>
            <person name="Lokyitsang Y."/>
            <person name="Lubonja R."/>
            <person name="Lui A."/>
            <person name="MacDonald P."/>
            <person name="Magnisalis V."/>
            <person name="Maru K."/>
            <person name="Matthews C."/>
            <person name="McCusker W."/>
            <person name="McDonough S."/>
            <person name="Mehta T."/>
            <person name="Meldrim J."/>
            <person name="Meneus L."/>
            <person name="Mihai O."/>
            <person name="Mihalev A."/>
            <person name="Mihova T."/>
            <person name="Mittelman R."/>
            <person name="Mlenga V."/>
            <person name="Montmayeur A."/>
            <person name="Mulrain L."/>
            <person name="Navidi A."/>
            <person name="Naylor J."/>
            <person name="Negash T."/>
            <person name="Nguyen T."/>
            <person name="Nguyen N."/>
            <person name="Nicol R."/>
            <person name="Norbu C."/>
            <person name="Norbu N."/>
            <person name="Novod N."/>
            <person name="O'Neill B."/>
            <person name="Osman S."/>
            <person name="Markiewicz E."/>
            <person name="Oyono O.L."/>
            <person name="Patti C."/>
            <person name="Phunkhang P."/>
            <person name="Pierre F."/>
            <person name="Priest M."/>
            <person name="Raghuraman S."/>
            <person name="Rege F."/>
            <person name="Reyes R."/>
            <person name="Rise C."/>
            <person name="Rogov P."/>
            <person name="Ross K."/>
            <person name="Ryan E."/>
            <person name="Settipalli S."/>
            <person name="Shea T."/>
            <person name="Sherpa N."/>
            <person name="Shi L."/>
            <person name="Shih D."/>
            <person name="Sparrow T."/>
            <person name="Spaulding J."/>
            <person name="Stalker J."/>
            <person name="Stange-Thomann N."/>
            <person name="Stavropoulos S."/>
            <person name="Stone C."/>
            <person name="Strader C."/>
            <person name="Tesfaye S."/>
            <person name="Thomson T."/>
            <person name="Thoulutsang Y."/>
            <person name="Thoulutsang D."/>
            <person name="Topham K."/>
            <person name="Topping I."/>
            <person name="Tsamla T."/>
            <person name="Vassiliev H."/>
            <person name="Vo A."/>
            <person name="Wangchuk T."/>
            <person name="Wangdi T."/>
            <person name="Weiand M."/>
            <person name="Wilkinson J."/>
            <person name="Wilson A."/>
            <person name="Yadav S."/>
            <person name="Young G."/>
            <person name="Yu Q."/>
            <person name="Zembek L."/>
            <person name="Zhong D."/>
            <person name="Zimmer A."/>
            <person name="Zwirko Z."/>
            <person name="Jaffe D.B."/>
            <person name="Alvarez P."/>
            <person name="Brockman W."/>
            <person name="Butler J."/>
            <person name="Chin C."/>
            <person name="Gnerre S."/>
            <person name="Grabherr M."/>
            <person name="Kleber M."/>
            <person name="Mauceli E."/>
            <person name="MacCallum I."/>
        </authorList>
    </citation>
    <scope>NUCLEOTIDE SEQUENCE [LARGE SCALE GENOMIC DNA]</scope>
    <source>
        <strain evidence="20">Tucson 14024-0371.13</strain>
    </source>
</reference>
<feature type="compositionally biased region" description="Basic and acidic residues" evidence="14">
    <location>
        <begin position="273"/>
        <end position="289"/>
    </location>
</feature>
<dbReference type="GeneID" id="6505626"/>
<accession>A0A0P8XDG9</accession>
<feature type="compositionally biased region" description="Pro residues" evidence="14">
    <location>
        <begin position="901"/>
        <end position="939"/>
    </location>
</feature>
<feature type="compositionally biased region" description="Polar residues" evidence="14">
    <location>
        <begin position="21"/>
        <end position="33"/>
    </location>
</feature>
<feature type="compositionally biased region" description="Low complexity" evidence="14">
    <location>
        <begin position="83"/>
        <end position="106"/>
    </location>
</feature>
<dbReference type="CDD" id="cd15538">
    <property type="entry name" value="PHD_PRKCBP1"/>
    <property type="match status" value="1"/>
</dbReference>
<keyword evidence="4" id="KW-0479">Metal-binding</keyword>
<feature type="region of interest" description="Disordered" evidence="14">
    <location>
        <begin position="174"/>
        <end position="205"/>
    </location>
</feature>
<dbReference type="GO" id="GO:0005694">
    <property type="term" value="C:chromosome"/>
    <property type="evidence" value="ECO:0007669"/>
    <property type="project" value="UniProtKB-SubCell"/>
</dbReference>
<dbReference type="PROSITE" id="PS50865">
    <property type="entry name" value="ZF_MYND_2"/>
    <property type="match status" value="1"/>
</dbReference>
<dbReference type="FunFam" id="6.10.140.2220:FF:000002">
    <property type="entry name" value="Protein kinase C-binding protein 1 isoform C"/>
    <property type="match status" value="1"/>
</dbReference>
<protein>
    <submittedName>
        <fullName evidence="19">Uncharacterized protein, isoform C</fullName>
    </submittedName>
</protein>
<feature type="compositionally biased region" description="Pro residues" evidence="14">
    <location>
        <begin position="1698"/>
        <end position="1708"/>
    </location>
</feature>
<feature type="region of interest" description="Disordered" evidence="14">
    <location>
        <begin position="1270"/>
        <end position="1319"/>
    </location>
</feature>
<feature type="region of interest" description="Disordered" evidence="14">
    <location>
        <begin position="241"/>
        <end position="289"/>
    </location>
</feature>
<dbReference type="Gene3D" id="2.30.30.140">
    <property type="match status" value="1"/>
</dbReference>
<feature type="compositionally biased region" description="Low complexity" evidence="14">
    <location>
        <begin position="1218"/>
        <end position="1234"/>
    </location>
</feature>
<evidence type="ECO:0000256" key="5">
    <source>
        <dbReference type="ARBA" id="ARBA00022771"/>
    </source>
</evidence>
<feature type="compositionally biased region" description="Basic and acidic residues" evidence="14">
    <location>
        <begin position="56"/>
        <end position="68"/>
    </location>
</feature>
<dbReference type="InterPro" id="IPR019787">
    <property type="entry name" value="Znf_PHD-finger"/>
</dbReference>
<evidence type="ECO:0000256" key="12">
    <source>
        <dbReference type="PROSITE-ProRule" id="PRU00035"/>
    </source>
</evidence>
<evidence type="ECO:0000259" key="15">
    <source>
        <dbReference type="PROSITE" id="PS50014"/>
    </source>
</evidence>
<feature type="compositionally biased region" description="Polar residues" evidence="14">
    <location>
        <begin position="1711"/>
        <end position="1724"/>
    </location>
</feature>
<evidence type="ECO:0000256" key="1">
    <source>
        <dbReference type="ARBA" id="ARBA00004123"/>
    </source>
</evidence>
<dbReference type="KEGG" id="dan:6505626"/>
<feature type="compositionally biased region" description="Polar residues" evidence="14">
    <location>
        <begin position="1120"/>
        <end position="1136"/>
    </location>
</feature>
<feature type="compositionally biased region" description="Basic and acidic residues" evidence="14">
    <location>
        <begin position="821"/>
        <end position="838"/>
    </location>
</feature>
<feature type="compositionally biased region" description="Polar residues" evidence="14">
    <location>
        <begin position="1739"/>
        <end position="1755"/>
    </location>
</feature>
<dbReference type="SMART" id="SM00293">
    <property type="entry name" value="PWWP"/>
    <property type="match status" value="1"/>
</dbReference>
<dbReference type="CDD" id="cd20160">
    <property type="entry name" value="PWWP_PRKCBP1"/>
    <property type="match status" value="1"/>
</dbReference>
<feature type="compositionally biased region" description="Low complexity" evidence="14">
    <location>
        <begin position="1725"/>
        <end position="1738"/>
    </location>
</feature>
<evidence type="ECO:0000256" key="6">
    <source>
        <dbReference type="ARBA" id="ARBA00022833"/>
    </source>
</evidence>
<dbReference type="GO" id="GO:0008270">
    <property type="term" value="F:zinc ion binding"/>
    <property type="evidence" value="ECO:0007669"/>
    <property type="project" value="UniProtKB-KW"/>
</dbReference>
<evidence type="ECO:0000256" key="2">
    <source>
        <dbReference type="ARBA" id="ARBA00004286"/>
    </source>
</evidence>
<feature type="compositionally biased region" description="Low complexity" evidence="14">
    <location>
        <begin position="263"/>
        <end position="272"/>
    </location>
</feature>
<dbReference type="SMR" id="A0A0P8XDG9"/>
<keyword evidence="6" id="KW-0862">Zinc</keyword>
<comment type="subcellular location">
    <subcellularLocation>
        <location evidence="2">Chromosome</location>
    </subcellularLocation>
    <subcellularLocation>
        <location evidence="1">Nucleus</location>
    </subcellularLocation>
</comment>
<sequence>MPATLRLPSCDFRSQIGPCSMESNDSSDSTGDSIKSIPRPDYEALSAIHSPQPQMLDDHMDIQTDSHLEPANMPSKRQKYVVSAPPRSANGSSNSSSSSPSNINVGSSLTMKLTKVSTSTPNNKSQPKVPKEMIALQRSHIESEVLTNFVIDGSKLKRRKSRYAPTNLVQQELSRSLNTSTSKNVEKSTKAALKRSKSIPAPNCDSDEDWCQEEAIGKVRKLGRIRGRSMAFDEGERLADLNAEDSNSMPADHQLNRLKSRSKTLSLSNSWSNDERTSRRSNMRSENEEFAKKHSAFLESIMNDNPESELALNTSGEVDADADSDWPSGELEAHNSLFSDVSESKTIASAPEKEQEEEAIQRLRVIWQEPPMAGWDPFCWKCRECGKLQPCSKCLRSFHSYCVRPATTKFDSAWKCPECQLIEAAPKRLRRNDVSTDLLSQLLSFALERMKHVRGAHKLRSPLEVFPQTYKKYFVNPVSFETLAEKIRNGAFQNTDEFLGEVKWIQHNALILDNGDAKVEQASKAVVKVCRQEANEIDTCPECYLNANSSDEWFVKVCRQPHLLLWAKLKGFPYWPAKAMGSTNPSLVNVRFFGKHDRAFVPVKDCFLYSAQNPNTQTSRRSARDLAECVHEVEVHIEHIKRKIGAFNYAPFRTAYDPMEEQQQLEQMMPGVFAAIDRELEPANKTPLQFLIRKTAGDKLSIVKKSKTTESGNESDPSSSPAKKALEAEVVPVAIAASSDHPKHKSSNYEVISRSGESLTDSRCKVLLKRKSLATKTSTTPAPMETPEPVSTKRKHSLSDASCTSESSDYKKKSKHARKQHDKEPDRELEEKTVSNKDILKLKEQLQKKETLNQEAKDATAASVVSVVELVQRRQGVTITKIPREQPQQVPAEESPVVATAPPPAPPPAPPTVPPPDPPAVLPPSPPAVPPPTPSPAPKPAVNSTVTKTKAQEKAEAQSEVERQQQQLIKKVIPFVEIKTEVMSEPEEEDTEAAARTHQNLTEQLAQQQAQEESLRRQQAVTAPPPEPPVAAPVRPAPTEPVRQTVPEAIKIKEEILSEDEMETDQQEPRPSFSQRSETIPMPQPMPPPAPLPSRSETVIQPIREESPATDELVRFVGDTTIQRINQKPSGKATDSTSKRRSAPQGPQTAQALGLTSSIVPITSPTSAPMPAASPSPSASPKPHGGHGSSKTVSVPPQMSPKVKSPAPHQYRPKGERTSNSTSPPSAAQATPASNLLRSNMVVIPVEQTANCNPNNTMTIPVPPLRAVSKSTLQNSQAPMPNLPGSSTTSMPPPLAGLSALPTGAGTTPTQTATSSSEQSGILANALNGLPSETVVGDSSLNDPITPGMATALSEMLLRSGPPKLVARPCGPLQSDGSQIYPSQAGPVSRKLKENAHKITDYFISVIEDTLCDMGSGEQSVLQARIAGLLLENERLKQHYDRQLTDIQRTHELMLSEMRKTIEQENKRTINELRQQSTLERMRAVEEAKKKQWCANCMREAQLYCCWNTSYCDYPCQQMHWVKHSSTCGQASNMQLNQPPHSAQMPVGMEPIRSKSKTPMATTSTAITSVTPNPSSQIIRNVSVPAAGPAMSGPGSKKWPPMMPMMNPSNQEAVLKLPSTTYLRPVVSNIGTTVTATPVVNNTNNSSMNAMMVSTPAPSNHMANLMPGQRNAISFPKHTPQTAPVQRFNIPLPMTVNPNPPFSLIPDPPHQKQSSKATGRSSGKNNNRMRQMNMGNNNPSPQGMRHNQMNQVFKQ</sequence>
<keyword evidence="11" id="KW-0539">Nucleus</keyword>
<feature type="compositionally biased region" description="Basic and acidic residues" evidence="14">
    <location>
        <begin position="950"/>
        <end position="963"/>
    </location>
</feature>
<evidence type="ECO:0000256" key="3">
    <source>
        <dbReference type="ARBA" id="ARBA00022454"/>
    </source>
</evidence>
<dbReference type="SUPFAM" id="SSF144232">
    <property type="entry name" value="HIT/MYND zinc finger-like"/>
    <property type="match status" value="1"/>
</dbReference>
<feature type="compositionally biased region" description="Pro residues" evidence="14">
    <location>
        <begin position="1082"/>
        <end position="1092"/>
    </location>
</feature>
<dbReference type="InParanoid" id="A0A0P8XDG9"/>
<proteinExistence type="predicted"/>
<feature type="region of interest" description="Disordered" evidence="14">
    <location>
        <begin position="772"/>
        <end position="838"/>
    </location>
</feature>
<dbReference type="InterPro" id="IPR013083">
    <property type="entry name" value="Znf_RING/FYVE/PHD"/>
</dbReference>
<name>A0A0P8XDG9_DROAN</name>
<feature type="domain" description="Bromo" evidence="15">
    <location>
        <begin position="470"/>
        <end position="520"/>
    </location>
</feature>
<evidence type="ECO:0000256" key="13">
    <source>
        <dbReference type="PROSITE-ProRule" id="PRU00134"/>
    </source>
</evidence>
<keyword evidence="8" id="KW-0805">Transcription regulation</keyword>
<dbReference type="InterPro" id="IPR001487">
    <property type="entry name" value="Bromodomain"/>
</dbReference>
<dbReference type="InterPro" id="IPR001965">
    <property type="entry name" value="Znf_PHD"/>
</dbReference>
<dbReference type="Proteomes" id="UP000007801">
    <property type="component" value="Unassembled WGS sequence"/>
</dbReference>
<feature type="compositionally biased region" description="Low complexity" evidence="14">
    <location>
        <begin position="1302"/>
        <end position="1319"/>
    </location>
</feature>
<keyword evidence="10" id="KW-0804">Transcription</keyword>
<evidence type="ECO:0000259" key="18">
    <source>
        <dbReference type="PROSITE" id="PS50865"/>
    </source>
</evidence>
<dbReference type="Pfam" id="PF23460">
    <property type="entry name" value="ZMYND8_CC"/>
    <property type="match status" value="1"/>
</dbReference>
<dbReference type="PROSITE" id="PS01360">
    <property type="entry name" value="ZF_MYND_1"/>
    <property type="match status" value="1"/>
</dbReference>
<feature type="compositionally biased region" description="Pro residues" evidence="14">
    <location>
        <begin position="1023"/>
        <end position="1039"/>
    </location>
</feature>
<feature type="compositionally biased region" description="Acidic residues" evidence="14">
    <location>
        <begin position="1057"/>
        <end position="1066"/>
    </location>
</feature>
<feature type="compositionally biased region" description="Low complexity" evidence="14">
    <location>
        <begin position="890"/>
        <end position="900"/>
    </location>
</feature>
<dbReference type="SMART" id="SM00249">
    <property type="entry name" value="PHD"/>
    <property type="match status" value="1"/>
</dbReference>
<evidence type="ECO:0000256" key="9">
    <source>
        <dbReference type="ARBA" id="ARBA00023117"/>
    </source>
</evidence>
<dbReference type="PRINTS" id="PR01217">
    <property type="entry name" value="PRICHEXTENSN"/>
</dbReference>
<dbReference type="GO" id="GO:0005737">
    <property type="term" value="C:cytoplasm"/>
    <property type="evidence" value="ECO:0007669"/>
    <property type="project" value="TreeGrafter"/>
</dbReference>
<keyword evidence="7" id="KW-0156">Chromatin regulator</keyword>
<evidence type="ECO:0000256" key="14">
    <source>
        <dbReference type="SAM" id="MobiDB-lite"/>
    </source>
</evidence>
<feature type="region of interest" description="Disordered" evidence="14">
    <location>
        <begin position="704"/>
        <end position="755"/>
    </location>
</feature>
<feature type="region of interest" description="Disordered" evidence="14">
    <location>
        <begin position="1"/>
        <end position="106"/>
    </location>
</feature>
<evidence type="ECO:0000256" key="4">
    <source>
        <dbReference type="ARBA" id="ARBA00022723"/>
    </source>
</evidence>
<dbReference type="InterPro" id="IPR000313">
    <property type="entry name" value="PWWP_dom"/>
</dbReference>
<dbReference type="SUPFAM" id="SSF47370">
    <property type="entry name" value="Bromodomain"/>
    <property type="match status" value="1"/>
</dbReference>
<evidence type="ECO:0000259" key="16">
    <source>
        <dbReference type="PROSITE" id="PS50016"/>
    </source>
</evidence>
<feature type="compositionally biased region" description="Low complexity" evidence="14">
    <location>
        <begin position="999"/>
        <end position="1022"/>
    </location>
</feature>
<evidence type="ECO:0000259" key="17">
    <source>
        <dbReference type="PROSITE" id="PS50812"/>
    </source>
</evidence>